<dbReference type="InterPro" id="IPR013937">
    <property type="entry name" value="Sorting_nexin_C"/>
</dbReference>
<evidence type="ECO:0000259" key="4">
    <source>
        <dbReference type="PROSITE" id="PS50195"/>
    </source>
</evidence>
<evidence type="ECO:0000259" key="5">
    <source>
        <dbReference type="PROSITE" id="PS51207"/>
    </source>
</evidence>
<feature type="domain" description="PX" evidence="4">
    <location>
        <begin position="672"/>
        <end position="790"/>
    </location>
</feature>
<dbReference type="InterPro" id="IPR036305">
    <property type="entry name" value="RGS_sf"/>
</dbReference>
<dbReference type="PANTHER" id="PTHR22775:SF3">
    <property type="entry name" value="SORTING NEXIN-13"/>
    <property type="match status" value="1"/>
</dbReference>
<comment type="caution">
    <text evidence="6">The sequence shown here is derived from an EMBL/GenBank/DDBJ whole genome shotgun (WGS) entry which is preliminary data.</text>
</comment>
<dbReference type="SMART" id="SM00312">
    <property type="entry name" value="PX"/>
    <property type="match status" value="1"/>
</dbReference>
<dbReference type="Pfam" id="PF02194">
    <property type="entry name" value="PXA"/>
    <property type="match status" value="1"/>
</dbReference>
<reference evidence="6" key="1">
    <citation type="submission" date="2021-02" db="EMBL/GenBank/DDBJ databases">
        <authorList>
            <person name="Nowell W R."/>
        </authorList>
    </citation>
    <scope>NUCLEOTIDE SEQUENCE</scope>
    <source>
        <strain evidence="6">Ploen Becks lab</strain>
    </source>
</reference>
<evidence type="ECO:0000259" key="3">
    <source>
        <dbReference type="PROSITE" id="PS50132"/>
    </source>
</evidence>
<evidence type="ECO:0000313" key="7">
    <source>
        <dbReference type="Proteomes" id="UP000663879"/>
    </source>
</evidence>
<dbReference type="EMBL" id="CAJNOC010002254">
    <property type="protein sequence ID" value="CAF0922022.1"/>
    <property type="molecule type" value="Genomic_DNA"/>
</dbReference>
<dbReference type="SMART" id="SM00313">
    <property type="entry name" value="PXA"/>
    <property type="match status" value="1"/>
</dbReference>
<dbReference type="OrthoDB" id="5772781at2759"/>
<dbReference type="GO" id="GO:0035091">
    <property type="term" value="F:phosphatidylinositol binding"/>
    <property type="evidence" value="ECO:0007669"/>
    <property type="project" value="InterPro"/>
</dbReference>
<keyword evidence="7" id="KW-1185">Reference proteome</keyword>
<comment type="similarity">
    <text evidence="1">Belongs to the sorting nexin family.</text>
</comment>
<dbReference type="SUPFAM" id="SSF48097">
    <property type="entry name" value="Regulator of G-protein signaling, RGS"/>
    <property type="match status" value="1"/>
</dbReference>
<keyword evidence="2" id="KW-0472">Membrane</keyword>
<dbReference type="InterPro" id="IPR001683">
    <property type="entry name" value="PX_dom"/>
</dbReference>
<sequence>MFNRIEKLKTREFNPRDFAKFYTSLILIHIVLNHSNKLFLVVLLCFLFLIGFLYYILNSAKLQNEFEKYLRLSPSKFKSSHGFIKVENETSFEFDLQTSPCSIGSINSKFDQKSINSLSIKPSLTGLYLVDDELHRIIDLIIRDFIDEWYKNEISGRDEFSNYIRNLIYYSIRQTNQCLKLIDWENFFTNVLAQNLVVQIRMFKKAREKLKKNQKSESINPALNLKNQSNETLFKNAQSIAQNNQKSLVEGFFDIEADFEKGICRDNLCIDLREEQDDFLQELSEMLCYCLMPSKTFNCTPLRCLIREIFSHILIKSSIDKITDPDYLNQTILYLSRNDVPSTENFITTINFCENLDELCELSFKIEREIALTRSNDIGGHDVNEIKLQLSSLTYLKRKIDAKVSNLIKKLNNLGNGASSSSTSKDQNQDDQLKNMVTNLNLESIELNTIIRNETIQHCFIEFMSKKNVQNLISFYLNADMYRQFAKKELSKINTNDPNSVKSVKESLKDFSKSLIHSYLLSASNFTAMSQDDGDQPVNISNRIYYKRELAKALESLENLDEINESILDDLQSKIYILINEKYLNDFKNSSEFHKMMLNNDIKLSPINQSNDLDEIDSFININDPSMNCEEIETIATIDNDTNNVSIDRVSLSSFDLCTLETKTNQIDSKYIKLNACITSTGRCNDLKSTYSIYILDITMLNELTGKVEYWQTYRRFNDFHDFHIILKKNFPDLKIQSLPGKSFRNSLNDDLVEKRITELNKYLKMITNEDNLKKNPDLLELVLKFLENRRWEYSSPTSLKRRFDSFLTPMISSVQTLQSSIKNAPDNVIGMVKGISDNLLSDTQNSNTSPLKQEKPLNNFPAVKVESEASASPKINRKLSETLSIDDLHSNNIPIRVIMLLMDEIFDLKIKNQWLRQSLMAIIKSFLKNFKGDSMNRKIKEQIAVHLGEESLARYLKNFRKRIWPKGYLSEVHSPRPKSSQEVTKLLVKTKLLSFVSDEFRHILGNDATRRGIFNLFEMFQQKALNKRLFYIIIENLFISLFFQSQNNPTLLPILFKIPNPKKTSQNTSNILSPFTYLLYLHLSKSYRVKLEWKILKIDQGGQKTFQSEANASNRNSSFTPINDHFDQVFDKKNESSSRRNSLLPKSKSLYNDIKC</sequence>
<evidence type="ECO:0008006" key="8">
    <source>
        <dbReference type="Google" id="ProtNLM"/>
    </source>
</evidence>
<keyword evidence="2" id="KW-1133">Transmembrane helix</keyword>
<accession>A0A814AZ88</accession>
<dbReference type="PROSITE" id="PS50195">
    <property type="entry name" value="PX"/>
    <property type="match status" value="1"/>
</dbReference>
<dbReference type="Pfam" id="PF08628">
    <property type="entry name" value="Nexin_C"/>
    <property type="match status" value="1"/>
</dbReference>
<dbReference type="InterPro" id="IPR003114">
    <property type="entry name" value="Phox_assoc"/>
</dbReference>
<dbReference type="GO" id="GO:0005769">
    <property type="term" value="C:early endosome"/>
    <property type="evidence" value="ECO:0007669"/>
    <property type="project" value="TreeGrafter"/>
</dbReference>
<dbReference type="Proteomes" id="UP000663879">
    <property type="component" value="Unassembled WGS sequence"/>
</dbReference>
<feature type="domain" description="PXA" evidence="5">
    <location>
        <begin position="129"/>
        <end position="341"/>
    </location>
</feature>
<dbReference type="Gene3D" id="3.30.1520.10">
    <property type="entry name" value="Phox-like domain"/>
    <property type="match status" value="1"/>
</dbReference>
<dbReference type="PROSITE" id="PS51207">
    <property type="entry name" value="PXA"/>
    <property type="match status" value="1"/>
</dbReference>
<keyword evidence="2" id="KW-0812">Transmembrane</keyword>
<organism evidence="6 7">
    <name type="scientific">Brachionus calyciflorus</name>
    <dbReference type="NCBI Taxonomy" id="104777"/>
    <lineage>
        <taxon>Eukaryota</taxon>
        <taxon>Metazoa</taxon>
        <taxon>Spiralia</taxon>
        <taxon>Gnathifera</taxon>
        <taxon>Rotifera</taxon>
        <taxon>Eurotatoria</taxon>
        <taxon>Monogononta</taxon>
        <taxon>Pseudotrocha</taxon>
        <taxon>Ploima</taxon>
        <taxon>Brachionidae</taxon>
        <taxon>Brachionus</taxon>
    </lineage>
</organism>
<dbReference type="Pfam" id="PF00787">
    <property type="entry name" value="PX"/>
    <property type="match status" value="1"/>
</dbReference>
<feature type="domain" description="RGS" evidence="3">
    <location>
        <begin position="446"/>
        <end position="597"/>
    </location>
</feature>
<name>A0A814AZ88_9BILA</name>
<dbReference type="InterPro" id="IPR044926">
    <property type="entry name" value="RGS_subdomain_2"/>
</dbReference>
<feature type="transmembrane region" description="Helical" evidence="2">
    <location>
        <begin position="38"/>
        <end position="57"/>
    </location>
</feature>
<protein>
    <recommendedName>
        <fullName evidence="8">Sorting nexin 13</fullName>
    </recommendedName>
</protein>
<dbReference type="PANTHER" id="PTHR22775">
    <property type="entry name" value="SORTING NEXIN"/>
    <property type="match status" value="1"/>
</dbReference>
<dbReference type="AlphaFoldDB" id="A0A814AZ88"/>
<evidence type="ECO:0000313" key="6">
    <source>
        <dbReference type="EMBL" id="CAF0922022.1"/>
    </source>
</evidence>
<evidence type="ECO:0000256" key="2">
    <source>
        <dbReference type="SAM" id="Phobius"/>
    </source>
</evidence>
<proteinExistence type="inferred from homology"/>
<dbReference type="SUPFAM" id="SSF64268">
    <property type="entry name" value="PX domain"/>
    <property type="match status" value="1"/>
</dbReference>
<dbReference type="InterPro" id="IPR016137">
    <property type="entry name" value="RGS"/>
</dbReference>
<dbReference type="Gene3D" id="1.10.167.10">
    <property type="entry name" value="Regulator of G-protein Signalling 4, domain 2"/>
    <property type="match status" value="1"/>
</dbReference>
<dbReference type="InterPro" id="IPR036871">
    <property type="entry name" value="PX_dom_sf"/>
</dbReference>
<evidence type="ECO:0000256" key="1">
    <source>
        <dbReference type="ARBA" id="ARBA00010883"/>
    </source>
</evidence>
<gene>
    <name evidence="6" type="ORF">OXX778_LOCUS12435</name>
</gene>
<dbReference type="PROSITE" id="PS50132">
    <property type="entry name" value="RGS"/>
    <property type="match status" value="1"/>
</dbReference>